<dbReference type="Pfam" id="PF00174">
    <property type="entry name" value="Oxidored_molyb"/>
    <property type="match status" value="1"/>
</dbReference>
<dbReference type="InterPro" id="IPR036374">
    <property type="entry name" value="OxRdtase_Mopterin-bd_sf"/>
</dbReference>
<evidence type="ECO:0000256" key="2">
    <source>
        <dbReference type="SAM" id="Phobius"/>
    </source>
</evidence>
<dbReference type="SUPFAM" id="SSF56524">
    <property type="entry name" value="Oxidoreductase molybdopterin-binding domain"/>
    <property type="match status" value="1"/>
</dbReference>
<keyword evidence="2" id="KW-1133">Transmembrane helix</keyword>
<evidence type="ECO:0000313" key="5">
    <source>
        <dbReference type="EMBL" id="CAE1311509.1"/>
    </source>
</evidence>
<dbReference type="InterPro" id="IPR005066">
    <property type="entry name" value="MoCF_OxRdtse_dimer"/>
</dbReference>
<dbReference type="GO" id="GO:0030151">
    <property type="term" value="F:molybdenum ion binding"/>
    <property type="evidence" value="ECO:0007669"/>
    <property type="project" value="InterPro"/>
</dbReference>
<dbReference type="InterPro" id="IPR008335">
    <property type="entry name" value="Mopterin_OxRdtase_euk"/>
</dbReference>
<dbReference type="GO" id="GO:0020037">
    <property type="term" value="F:heme binding"/>
    <property type="evidence" value="ECO:0007669"/>
    <property type="project" value="TreeGrafter"/>
</dbReference>
<dbReference type="EMBL" id="CAHIKZ030004502">
    <property type="protein sequence ID" value="CAE1311509.1"/>
    <property type="molecule type" value="Genomic_DNA"/>
</dbReference>
<dbReference type="Gene3D" id="3.90.420.10">
    <property type="entry name" value="Oxidoreductase, molybdopterin-binding domain"/>
    <property type="match status" value="1"/>
</dbReference>
<dbReference type="EC" id="1.8.3.1" evidence="5"/>
<comment type="caution">
    <text evidence="5">The sequence shown here is derived from an EMBL/GenBank/DDBJ whole genome shotgun (WGS) entry which is preliminary data.</text>
</comment>
<feature type="transmembrane region" description="Helical" evidence="2">
    <location>
        <begin position="273"/>
        <end position="295"/>
    </location>
</feature>
<proteinExistence type="predicted"/>
<dbReference type="Pfam" id="PF03404">
    <property type="entry name" value="Mo-co_dimer"/>
    <property type="match status" value="1"/>
</dbReference>
<keyword evidence="2" id="KW-0812">Transmembrane</keyword>
<dbReference type="OrthoDB" id="10051395at2759"/>
<evidence type="ECO:0000313" key="6">
    <source>
        <dbReference type="Proteomes" id="UP000597762"/>
    </source>
</evidence>
<dbReference type="GO" id="GO:0005739">
    <property type="term" value="C:mitochondrion"/>
    <property type="evidence" value="ECO:0007669"/>
    <property type="project" value="TreeGrafter"/>
</dbReference>
<reference evidence="5" key="1">
    <citation type="submission" date="2021-01" db="EMBL/GenBank/DDBJ databases">
        <authorList>
            <person name="Li R."/>
            <person name="Bekaert M."/>
        </authorList>
    </citation>
    <scope>NUCLEOTIDE SEQUENCE</scope>
    <source>
        <strain evidence="5">Farmed</strain>
    </source>
</reference>
<dbReference type="InterPro" id="IPR000572">
    <property type="entry name" value="OxRdtase_Mopterin-bd_dom"/>
</dbReference>
<feature type="region of interest" description="Disordered" evidence="1">
    <location>
        <begin position="37"/>
        <end position="58"/>
    </location>
</feature>
<sequence length="353" mass="40794">MALVKLLQRSLTCHTYFRQVLPLSFVQIPYQQTARYPPQQRNSYHHHDHHQQQNNDNNSARHHLPHWLFIATGTIATLGLSTYLKVTRSPENAAELPESGSLQKELFNIIKNDVILAYEMNGEQITADHGYPLRVIIPGVVGARQVKWLKKVLLSNEESLSHWQRRDYKGFNPSIDWHNVDFDKAESIQQYPVQSVICVPSDGSFIDEDETEIELEGYAWSGGGRGIIRVDVSVDGGKTWQDATIHPTEQSLYHTYAWTLWSATVPLPANHNVFLLFFFFLSLFFPFLSLSFSLLGQILVCVDTVYLHDQIQIYLQEFKCIRLKPNFCLIFKHIWEEKKISHSLPPNLFITFQ</sequence>
<dbReference type="AlphaFoldDB" id="A0A812E1Z7"/>
<accession>A0A812E1Z7</accession>
<protein>
    <submittedName>
        <fullName evidence="5">SUOX</fullName>
        <ecNumber evidence="5">1.8.3.1</ecNumber>
    </submittedName>
</protein>
<evidence type="ECO:0000259" key="3">
    <source>
        <dbReference type="Pfam" id="PF00174"/>
    </source>
</evidence>
<keyword evidence="6" id="KW-1185">Reference proteome</keyword>
<dbReference type="Gene3D" id="2.60.40.650">
    <property type="match status" value="1"/>
</dbReference>
<organism evidence="5 6">
    <name type="scientific">Acanthosepion pharaonis</name>
    <name type="common">Pharaoh cuttlefish</name>
    <name type="synonym">Sepia pharaonis</name>
    <dbReference type="NCBI Taxonomy" id="158019"/>
    <lineage>
        <taxon>Eukaryota</taxon>
        <taxon>Metazoa</taxon>
        <taxon>Spiralia</taxon>
        <taxon>Lophotrochozoa</taxon>
        <taxon>Mollusca</taxon>
        <taxon>Cephalopoda</taxon>
        <taxon>Coleoidea</taxon>
        <taxon>Decapodiformes</taxon>
        <taxon>Sepiida</taxon>
        <taxon>Sepiina</taxon>
        <taxon>Sepiidae</taxon>
        <taxon>Acanthosepion</taxon>
    </lineage>
</organism>
<keyword evidence="5" id="KW-0560">Oxidoreductase</keyword>
<dbReference type="Proteomes" id="UP000597762">
    <property type="component" value="Unassembled WGS sequence"/>
</dbReference>
<dbReference type="PANTHER" id="PTHR19372">
    <property type="entry name" value="SULFITE REDUCTASE"/>
    <property type="match status" value="1"/>
</dbReference>
<dbReference type="PRINTS" id="PR00407">
    <property type="entry name" value="EUMOPTERIN"/>
</dbReference>
<evidence type="ECO:0000259" key="4">
    <source>
        <dbReference type="Pfam" id="PF03404"/>
    </source>
</evidence>
<dbReference type="GO" id="GO:0008482">
    <property type="term" value="F:sulfite oxidase activity"/>
    <property type="evidence" value="ECO:0007669"/>
    <property type="project" value="UniProtKB-EC"/>
</dbReference>
<dbReference type="PANTHER" id="PTHR19372:SF7">
    <property type="entry name" value="SULFITE OXIDASE, MITOCHONDRIAL"/>
    <property type="match status" value="1"/>
</dbReference>
<keyword evidence="2" id="KW-0472">Membrane</keyword>
<dbReference type="GO" id="GO:0043546">
    <property type="term" value="F:molybdopterin cofactor binding"/>
    <property type="evidence" value="ECO:0007669"/>
    <property type="project" value="TreeGrafter"/>
</dbReference>
<gene>
    <name evidence="5" type="ORF">SPHA_62921</name>
</gene>
<name>A0A812E1Z7_ACAPH</name>
<feature type="domain" description="Oxidoreductase molybdopterin-binding" evidence="3">
    <location>
        <begin position="109"/>
        <end position="163"/>
    </location>
</feature>
<evidence type="ECO:0000256" key="1">
    <source>
        <dbReference type="SAM" id="MobiDB-lite"/>
    </source>
</evidence>
<feature type="domain" description="Moybdenum cofactor oxidoreductase dimerisation" evidence="4">
    <location>
        <begin position="187"/>
        <end position="270"/>
    </location>
</feature>
<dbReference type="GO" id="GO:0006790">
    <property type="term" value="P:sulfur compound metabolic process"/>
    <property type="evidence" value="ECO:0007669"/>
    <property type="project" value="TreeGrafter"/>
</dbReference>